<feature type="domain" description="ParB-like N-terminal" evidence="3">
    <location>
        <begin position="7"/>
        <end position="113"/>
    </location>
</feature>
<dbReference type="GO" id="GO:0003677">
    <property type="term" value="F:DNA binding"/>
    <property type="evidence" value="ECO:0007669"/>
    <property type="project" value="InterPro"/>
</dbReference>
<keyword evidence="2" id="KW-0159">Chromosome partition</keyword>
<dbReference type="SUPFAM" id="SSF109709">
    <property type="entry name" value="KorB DNA-binding domain-like"/>
    <property type="match status" value="1"/>
</dbReference>
<organism evidence="4 5">
    <name type="scientific">Agathobacter rectalis</name>
    <dbReference type="NCBI Taxonomy" id="39491"/>
    <lineage>
        <taxon>Bacteria</taxon>
        <taxon>Bacillati</taxon>
        <taxon>Bacillota</taxon>
        <taxon>Clostridia</taxon>
        <taxon>Lachnospirales</taxon>
        <taxon>Lachnospiraceae</taxon>
        <taxon>Agathobacter</taxon>
    </lineage>
</organism>
<dbReference type="PANTHER" id="PTHR33375">
    <property type="entry name" value="CHROMOSOME-PARTITIONING PROTEIN PARB-RELATED"/>
    <property type="match status" value="1"/>
</dbReference>
<dbReference type="Pfam" id="PF02195">
    <property type="entry name" value="ParB_N"/>
    <property type="match status" value="1"/>
</dbReference>
<dbReference type="Gene3D" id="3.90.1530.30">
    <property type="match status" value="1"/>
</dbReference>
<dbReference type="SUPFAM" id="SSF110849">
    <property type="entry name" value="ParB/Sulfiredoxin"/>
    <property type="match status" value="1"/>
</dbReference>
<dbReference type="InterPro" id="IPR003115">
    <property type="entry name" value="ParB_N"/>
</dbReference>
<dbReference type="InterPro" id="IPR036086">
    <property type="entry name" value="ParB/Sulfiredoxin_sf"/>
</dbReference>
<dbReference type="GO" id="GO:0007059">
    <property type="term" value="P:chromosome segregation"/>
    <property type="evidence" value="ECO:0007669"/>
    <property type="project" value="UniProtKB-KW"/>
</dbReference>
<evidence type="ECO:0000256" key="2">
    <source>
        <dbReference type="ARBA" id="ARBA00022829"/>
    </source>
</evidence>
<dbReference type="GO" id="GO:0005694">
    <property type="term" value="C:chromosome"/>
    <property type="evidence" value="ECO:0007669"/>
    <property type="project" value="TreeGrafter"/>
</dbReference>
<comment type="caution">
    <text evidence="4">The sequence shown here is derived from an EMBL/GenBank/DDBJ whole genome shotgun (WGS) entry which is preliminary data.</text>
</comment>
<dbReference type="InterPro" id="IPR050336">
    <property type="entry name" value="Chromosome_partition/occlusion"/>
</dbReference>
<evidence type="ECO:0000256" key="1">
    <source>
        <dbReference type="ARBA" id="ARBA00006295"/>
    </source>
</evidence>
<dbReference type="InterPro" id="IPR004437">
    <property type="entry name" value="ParB/RepB/Spo0J"/>
</dbReference>
<evidence type="ECO:0000259" key="3">
    <source>
        <dbReference type="SMART" id="SM00470"/>
    </source>
</evidence>
<dbReference type="Gene3D" id="1.10.10.2830">
    <property type="match status" value="1"/>
</dbReference>
<dbReference type="PANTHER" id="PTHR33375:SF1">
    <property type="entry name" value="CHROMOSOME-PARTITIONING PROTEIN PARB-RELATED"/>
    <property type="match status" value="1"/>
</dbReference>
<protein>
    <submittedName>
        <fullName evidence="4">ParB/RepB/Spo0J family partition protein</fullName>
    </submittedName>
</protein>
<gene>
    <name evidence="4" type="ORF">DWY38_00555</name>
</gene>
<proteinExistence type="inferred from homology"/>
<comment type="similarity">
    <text evidence="1">Belongs to the ParB family.</text>
</comment>
<accession>A0A395V3R1</accession>
<dbReference type="AlphaFoldDB" id="A0A395V3R1"/>
<name>A0A395V3R1_9FIRM</name>
<dbReference type="EMBL" id="QRUJ01000001">
    <property type="protein sequence ID" value="RGR56879.1"/>
    <property type="molecule type" value="Genomic_DNA"/>
</dbReference>
<dbReference type="InterPro" id="IPR041468">
    <property type="entry name" value="HTH_ParB/Spo0J"/>
</dbReference>
<dbReference type="NCBIfam" id="TIGR00180">
    <property type="entry name" value="parB_part"/>
    <property type="match status" value="1"/>
</dbReference>
<evidence type="ECO:0000313" key="5">
    <source>
        <dbReference type="Proteomes" id="UP000266066"/>
    </source>
</evidence>
<dbReference type="Pfam" id="PF17762">
    <property type="entry name" value="HTH_ParB"/>
    <property type="match status" value="1"/>
</dbReference>
<sequence length="465" mass="53410">MESSEVVKIRVENIYPHPDNPRKDLGDVTELAESMKKHGVMQNLTVIPASALTADPEDQPDADKVSVISDFHALIGHRRLEAAKLAGLVEVPCQIRSKISRKEQVGIMLLENIQREDLTIQEQAQGFQMMLDLGDTEDQIAEKTGFSKSTVRHRLNIAKLDQEKLKEKQQDDAFQLTLKDLYELEKIKDVEMRNEILDKASSSRDIVSRVQNEITNAKKKENAKKLKAKLKKMGVEKAPEQYSQQMYNGKWKTVIEINLTDDVPDEIELPEQKGQMYWYETWRDLRIVTKAPKEKKKPTKEELAKKEQDRKSKEVKEILKGSAARRKDFISGIISGKIPALKDENVAREKIWEALVLIGYGLYGSIARDFFLEGDEWKYSEEERKQATETFQGLSITHQMLVFLHGSMNTVGETYDYSGRYAKEKADKLLKGYEALELFGWFFEMDEEKRVLDGTSELFAPAEEK</sequence>
<dbReference type="SMART" id="SM00470">
    <property type="entry name" value="ParB"/>
    <property type="match status" value="1"/>
</dbReference>
<reference evidence="4 5" key="1">
    <citation type="submission" date="2018-08" db="EMBL/GenBank/DDBJ databases">
        <title>A genome reference for cultivated species of the human gut microbiota.</title>
        <authorList>
            <person name="Zou Y."/>
            <person name="Xue W."/>
            <person name="Luo G."/>
        </authorList>
    </citation>
    <scope>NUCLEOTIDE SEQUENCE [LARGE SCALE GENOMIC DNA]</scope>
    <source>
        <strain evidence="4 5">AF25-15</strain>
    </source>
</reference>
<dbReference type="RefSeq" id="WP_117687971.1">
    <property type="nucleotide sequence ID" value="NZ_JBBNNI010000002.1"/>
</dbReference>
<evidence type="ECO:0000313" key="4">
    <source>
        <dbReference type="EMBL" id="RGR56879.1"/>
    </source>
</evidence>
<dbReference type="Proteomes" id="UP000266066">
    <property type="component" value="Unassembled WGS sequence"/>
</dbReference>